<evidence type="ECO:0000313" key="2">
    <source>
        <dbReference type="Proteomes" id="UP000085678"/>
    </source>
</evidence>
<evidence type="ECO:0000313" key="3">
    <source>
        <dbReference type="RefSeq" id="XP_013387759.1"/>
    </source>
</evidence>
<gene>
    <name evidence="3" type="primary">LOC106156875</name>
</gene>
<reference evidence="3" key="1">
    <citation type="submission" date="2025-08" db="UniProtKB">
        <authorList>
            <consortium name="RefSeq"/>
        </authorList>
    </citation>
    <scope>IDENTIFICATION</scope>
    <source>
        <tissue evidence="3">Gonads</tissue>
    </source>
</reference>
<feature type="chain" id="PRO_5010164512" evidence="1">
    <location>
        <begin position="39"/>
        <end position="119"/>
    </location>
</feature>
<dbReference type="RefSeq" id="XP_013387759.1">
    <property type="nucleotide sequence ID" value="XM_013532305.1"/>
</dbReference>
<dbReference type="InParanoid" id="A0A1S3HRS8"/>
<proteinExistence type="predicted"/>
<dbReference type="GeneID" id="106156875"/>
<keyword evidence="1" id="KW-0732">Signal</keyword>
<accession>A0A1S3HRS8</accession>
<dbReference type="AlphaFoldDB" id="A0A1S3HRS8"/>
<evidence type="ECO:0000256" key="1">
    <source>
        <dbReference type="SAM" id="SignalP"/>
    </source>
</evidence>
<feature type="signal peptide" evidence="1">
    <location>
        <begin position="1"/>
        <end position="38"/>
    </location>
</feature>
<protein>
    <submittedName>
        <fullName evidence="3">Uncharacterized protein LOC106156875</fullName>
    </submittedName>
</protein>
<keyword evidence="2" id="KW-1185">Reference proteome</keyword>
<dbReference type="OrthoDB" id="6317855at2759"/>
<dbReference type="Proteomes" id="UP000085678">
    <property type="component" value="Unplaced"/>
</dbReference>
<name>A0A1S3HRS8_LINAN</name>
<sequence length="119" mass="13440">MFGKTGVTAKKTGQRRSSYVVSLLLLTLLCSLLVETEAGRRGRERESAAKAPVRKEREELKASARLKMRAFVACRRECDNRCDVLVYYIGDNGKYCTDCLNTCMKAFKAQAELMGVTFW</sequence>
<organism evidence="2 3">
    <name type="scientific">Lingula anatina</name>
    <name type="common">Brachiopod</name>
    <name type="synonym">Lingula unguis</name>
    <dbReference type="NCBI Taxonomy" id="7574"/>
    <lineage>
        <taxon>Eukaryota</taxon>
        <taxon>Metazoa</taxon>
        <taxon>Spiralia</taxon>
        <taxon>Lophotrochozoa</taxon>
        <taxon>Brachiopoda</taxon>
        <taxon>Linguliformea</taxon>
        <taxon>Lingulata</taxon>
        <taxon>Lingulida</taxon>
        <taxon>Linguloidea</taxon>
        <taxon>Lingulidae</taxon>
        <taxon>Lingula</taxon>
    </lineage>
</organism>
<dbReference type="KEGG" id="lak:106156875"/>